<feature type="region of interest" description="Disordered" evidence="1">
    <location>
        <begin position="1"/>
        <end position="24"/>
    </location>
</feature>
<evidence type="ECO:0008006" key="4">
    <source>
        <dbReference type="Google" id="ProtNLM"/>
    </source>
</evidence>
<reference evidence="3" key="1">
    <citation type="journal article" date="2019" name="Int. J. Syst. Evol. Microbiol.">
        <title>The Global Catalogue of Microorganisms (GCM) 10K type strain sequencing project: providing services to taxonomists for standard genome sequencing and annotation.</title>
        <authorList>
            <consortium name="The Broad Institute Genomics Platform"/>
            <consortium name="The Broad Institute Genome Sequencing Center for Infectious Disease"/>
            <person name="Wu L."/>
            <person name="Ma J."/>
        </authorList>
    </citation>
    <scope>NUCLEOTIDE SEQUENCE [LARGE SCALE GENOMIC DNA]</scope>
    <source>
        <strain evidence="3">CGMCC 4.7204</strain>
    </source>
</reference>
<evidence type="ECO:0000256" key="1">
    <source>
        <dbReference type="SAM" id="MobiDB-lite"/>
    </source>
</evidence>
<comment type="caution">
    <text evidence="2">The sequence shown here is derived from an EMBL/GenBank/DDBJ whole genome shotgun (WGS) entry which is preliminary data.</text>
</comment>
<evidence type="ECO:0000313" key="3">
    <source>
        <dbReference type="Proteomes" id="UP001595767"/>
    </source>
</evidence>
<accession>A0ABV8L2I3</accession>
<dbReference type="RefSeq" id="WP_378547837.1">
    <property type="nucleotide sequence ID" value="NZ_JBHSBA010000003.1"/>
</dbReference>
<gene>
    <name evidence="2" type="ORF">ACFOW8_08345</name>
</gene>
<dbReference type="Proteomes" id="UP001595767">
    <property type="component" value="Unassembled WGS sequence"/>
</dbReference>
<name>A0ABV8L2I3_9NOCA</name>
<dbReference type="EMBL" id="JBHSBA010000003">
    <property type="protein sequence ID" value="MFC4124933.1"/>
    <property type="molecule type" value="Genomic_DNA"/>
</dbReference>
<evidence type="ECO:0000313" key="2">
    <source>
        <dbReference type="EMBL" id="MFC4124933.1"/>
    </source>
</evidence>
<keyword evidence="3" id="KW-1185">Reference proteome</keyword>
<organism evidence="2 3">
    <name type="scientific">Nocardia rhizosphaerae</name>
    <dbReference type="NCBI Taxonomy" id="1691571"/>
    <lineage>
        <taxon>Bacteria</taxon>
        <taxon>Bacillati</taxon>
        <taxon>Actinomycetota</taxon>
        <taxon>Actinomycetes</taxon>
        <taxon>Mycobacteriales</taxon>
        <taxon>Nocardiaceae</taxon>
        <taxon>Nocardia</taxon>
    </lineage>
</organism>
<feature type="compositionally biased region" description="Basic and acidic residues" evidence="1">
    <location>
        <begin position="13"/>
        <end position="24"/>
    </location>
</feature>
<protein>
    <recommendedName>
        <fullName evidence="4">Head-to-tail stopper</fullName>
    </recommendedName>
</protein>
<proteinExistence type="predicted"/>
<sequence>MIGWTAKSGSGARDGRQHVGHDRTETTVELYAPPDWTPAVGDLIDLPDGQCEVIGIEDYRWGFHGWKPGTVVLLQRIEG</sequence>